<accession>A0ABN5W4Z3</accession>
<dbReference type="InterPro" id="IPR021477">
    <property type="entry name" value="TVIIS_effector_SACOL2603_fam"/>
</dbReference>
<proteinExistence type="predicted"/>
<reference evidence="1 2" key="1">
    <citation type="submission" date="2018-05" db="EMBL/GenBank/DDBJ databases">
        <title>Complete genome sequencing of three human clinical isolates of Staphylococcus caprae reveals virulence factors similar to those of S. epidermidis and S. capitis.</title>
        <authorList>
            <person name="Watanabe S."/>
            <person name="Cui L."/>
        </authorList>
    </citation>
    <scope>NUCLEOTIDE SEQUENCE [LARGE SCALE GENOMIC DNA]</scope>
    <source>
        <strain evidence="1 2">JMUB590</strain>
    </source>
</reference>
<evidence type="ECO:0000313" key="2">
    <source>
        <dbReference type="Proteomes" id="UP000274772"/>
    </source>
</evidence>
<gene>
    <name evidence="1" type="primary">hisS</name>
    <name evidence="1" type="ORF">JMUB590_2035</name>
</gene>
<dbReference type="GeneID" id="58051773"/>
<evidence type="ECO:0008006" key="3">
    <source>
        <dbReference type="Google" id="ProtNLM"/>
    </source>
</evidence>
<dbReference type="InterPro" id="IPR046318">
    <property type="entry name" value="DUF5344"/>
</dbReference>
<dbReference type="RefSeq" id="WP_037541224.1">
    <property type="nucleotide sequence ID" value="NZ_AP018585.1"/>
</dbReference>
<organism evidence="1 2">
    <name type="scientific">Staphylococcus caprae</name>
    <dbReference type="NCBI Taxonomy" id="29380"/>
    <lineage>
        <taxon>Bacteria</taxon>
        <taxon>Bacillati</taxon>
        <taxon>Bacillota</taxon>
        <taxon>Bacilli</taxon>
        <taxon>Bacillales</taxon>
        <taxon>Staphylococcaceae</taxon>
        <taxon>Staphylococcus</taxon>
    </lineage>
</organism>
<dbReference type="Pfam" id="PF17279">
    <property type="entry name" value="DUF5344"/>
    <property type="match status" value="1"/>
</dbReference>
<sequence>MIKLNKDSVSSDINNIRNNGQGLMGNNSEVNLSKTNLVTFEEYVDMFESYTSAISNYESIVSQDTSAMETTVNEIVENDQNIAGQIRES</sequence>
<dbReference type="EMBL" id="AP018586">
    <property type="protein sequence ID" value="BBD93090.1"/>
    <property type="molecule type" value="Genomic_DNA"/>
</dbReference>
<dbReference type="NCBIfam" id="TIGR04197">
    <property type="entry name" value="T7SS_SACOL2603"/>
    <property type="match status" value="1"/>
</dbReference>
<protein>
    <recommendedName>
        <fullName evidence="3">TIGR04197 family type VII secretion effector</fullName>
    </recommendedName>
</protein>
<keyword evidence="2" id="KW-1185">Reference proteome</keyword>
<name>A0ABN5W4Z3_9STAP</name>
<evidence type="ECO:0000313" key="1">
    <source>
        <dbReference type="EMBL" id="BBD93090.1"/>
    </source>
</evidence>
<dbReference type="Proteomes" id="UP000274772">
    <property type="component" value="Chromosome"/>
</dbReference>